<dbReference type="GO" id="GO:0004134">
    <property type="term" value="F:4-alpha-glucanotransferase activity"/>
    <property type="evidence" value="ECO:0007669"/>
    <property type="project" value="UniProtKB-EC"/>
</dbReference>
<evidence type="ECO:0000256" key="8">
    <source>
        <dbReference type="ARBA" id="ARBA00031423"/>
    </source>
</evidence>
<evidence type="ECO:0000256" key="4">
    <source>
        <dbReference type="ARBA" id="ARBA00020295"/>
    </source>
</evidence>
<dbReference type="AlphaFoldDB" id="A0A9X1QP07"/>
<sequence length="706" mass="77933">MTHHELLNELSSVYGIATEYWSNSGEKVYAPAETLEHLLRAMGVDLGDGSEEALGAALRRHHEEHASRPLPPCVVSAAGQPTEVLVHVPDGAPAHVDILLEDGSTRQAYQGENWTPPTQVGDITWGEASFYLPEDLPLGWHELLLHSEGPADGARCTLVITPQSISVERTRRHGVMAQLYSVRSRTSWGMGDFHDLGTLAASLAPQADFLLINPMHAGEPFPPVEDSPYLPTSRRFTNPIYLHIEDIPEYQQLPEDIRAEIDAIAQRFLPLNSTPEIIERNPIFEAKLQVLRELYAQPFVPERRAAFRTYVDAEGPGLRDFATWCAQQDLEREGLRGQHAVEPDAEVAVDFYMWLQFLCDEQWAAAQQAALDAGMSIGIVADLAVGVHPGGADAHNLAEVLAPDASVGAPPDPYNTRGQDWSQPPLNPLALAEAGYRPWRDLLRTVLRHAGGIRIDHVLGLFRLFWMPRCQPPATGTYVSYDFQALLGIVALEAERAGAIVIGEDLGTFEPWVQDVLSQRGLLGTSVLWFESEGENTPKPNEHYRELCLASVTTHDMPPCAGQLDGSHVRLRAELDLLDADEATEDASDCAWQNRILDEAQRSGCFHDTPLEGHAFEGSGRTERGDLADQLVGLHRFIARTPALLTCTSIVDLVGDRRTQNQPGTVREQYPNWCIPLCDEAGTPVLIEDLTEHPLAQRILEAAQRP</sequence>
<comment type="caution">
    <text evidence="12">The sequence shown here is derived from an EMBL/GenBank/DDBJ whole genome shotgun (WGS) entry which is preliminary data.</text>
</comment>
<evidence type="ECO:0000256" key="9">
    <source>
        <dbReference type="ARBA" id="ARBA00031501"/>
    </source>
</evidence>
<dbReference type="GO" id="GO:0005975">
    <property type="term" value="P:carbohydrate metabolic process"/>
    <property type="evidence" value="ECO:0007669"/>
    <property type="project" value="InterPro"/>
</dbReference>
<proteinExistence type="inferred from homology"/>
<dbReference type="Proteomes" id="UP001139336">
    <property type="component" value="Unassembled WGS sequence"/>
</dbReference>
<reference evidence="12" key="1">
    <citation type="submission" date="2022-01" db="EMBL/GenBank/DDBJ databases">
        <title>Corynebacterium sp. nov isolated from isolated from the feces of the greater white-fronted geese (Anser albifrons) at Poyang Lake, PR China.</title>
        <authorList>
            <person name="Liu Q."/>
        </authorList>
    </citation>
    <scope>NUCLEOTIDE SEQUENCE</scope>
    <source>
        <strain evidence="12">JCM 32435</strain>
    </source>
</reference>
<organism evidence="12 13">
    <name type="scientific">Corynebacterium uropygiale</name>
    <dbReference type="NCBI Taxonomy" id="1775911"/>
    <lineage>
        <taxon>Bacteria</taxon>
        <taxon>Bacillati</taxon>
        <taxon>Actinomycetota</taxon>
        <taxon>Actinomycetes</taxon>
        <taxon>Mycobacteriales</taxon>
        <taxon>Corynebacteriaceae</taxon>
        <taxon>Corynebacterium</taxon>
    </lineage>
</organism>
<keyword evidence="7 10" id="KW-0119">Carbohydrate metabolism</keyword>
<evidence type="ECO:0000256" key="3">
    <source>
        <dbReference type="ARBA" id="ARBA00012560"/>
    </source>
</evidence>
<feature type="domain" description="MalQ N-terminal beta-sandwich" evidence="11">
    <location>
        <begin position="70"/>
        <end position="162"/>
    </location>
</feature>
<keyword evidence="6 10" id="KW-0808">Transferase</keyword>
<dbReference type="InterPro" id="IPR017853">
    <property type="entry name" value="GH"/>
</dbReference>
<evidence type="ECO:0000313" key="12">
    <source>
        <dbReference type="EMBL" id="MCF4006181.1"/>
    </source>
</evidence>
<dbReference type="Pfam" id="PF02446">
    <property type="entry name" value="Glyco_hydro_77"/>
    <property type="match status" value="1"/>
</dbReference>
<dbReference type="Gene3D" id="3.20.20.80">
    <property type="entry name" value="Glycosidases"/>
    <property type="match status" value="1"/>
</dbReference>
<comment type="similarity">
    <text evidence="2 10">Belongs to the disproportionating enzyme family.</text>
</comment>
<evidence type="ECO:0000259" key="11">
    <source>
        <dbReference type="Pfam" id="PF21226"/>
    </source>
</evidence>
<protein>
    <recommendedName>
        <fullName evidence="4 10">4-alpha-glucanotransferase</fullName>
        <ecNumber evidence="3 10">2.4.1.25</ecNumber>
    </recommendedName>
    <alternativeName>
        <fullName evidence="8 10">Amylomaltase</fullName>
    </alternativeName>
    <alternativeName>
        <fullName evidence="9 10">Disproportionating enzyme</fullName>
    </alternativeName>
</protein>
<keyword evidence="5 10" id="KW-0328">Glycosyltransferase</keyword>
<dbReference type="NCBIfam" id="TIGR00217">
    <property type="entry name" value="malQ"/>
    <property type="match status" value="1"/>
</dbReference>
<evidence type="ECO:0000313" key="13">
    <source>
        <dbReference type="Proteomes" id="UP001139336"/>
    </source>
</evidence>
<dbReference type="InterPro" id="IPR048458">
    <property type="entry name" value="MalQ_N"/>
</dbReference>
<evidence type="ECO:0000256" key="1">
    <source>
        <dbReference type="ARBA" id="ARBA00000439"/>
    </source>
</evidence>
<dbReference type="Pfam" id="PF21226">
    <property type="entry name" value="MalQ_N"/>
    <property type="match status" value="1"/>
</dbReference>
<evidence type="ECO:0000256" key="10">
    <source>
        <dbReference type="RuleBase" id="RU361207"/>
    </source>
</evidence>
<evidence type="ECO:0000256" key="7">
    <source>
        <dbReference type="ARBA" id="ARBA00023277"/>
    </source>
</evidence>
<evidence type="ECO:0000256" key="5">
    <source>
        <dbReference type="ARBA" id="ARBA00022676"/>
    </source>
</evidence>
<dbReference type="PANTHER" id="PTHR32438:SF5">
    <property type="entry name" value="4-ALPHA-GLUCANOTRANSFERASE DPE1, CHLOROPLASTIC_AMYLOPLASTIC"/>
    <property type="match status" value="1"/>
</dbReference>
<dbReference type="PANTHER" id="PTHR32438">
    <property type="entry name" value="4-ALPHA-GLUCANOTRANSFERASE DPE1, CHLOROPLASTIC/AMYLOPLASTIC"/>
    <property type="match status" value="1"/>
</dbReference>
<dbReference type="InterPro" id="IPR003385">
    <property type="entry name" value="Glyco_hydro_77"/>
</dbReference>
<name>A0A9X1QP07_9CORY</name>
<keyword evidence="13" id="KW-1185">Reference proteome</keyword>
<gene>
    <name evidence="12" type="primary">malQ</name>
    <name evidence="12" type="ORF">L1O03_03175</name>
</gene>
<comment type="catalytic activity">
    <reaction evidence="1 10">
        <text>Transfers a segment of a (1-&gt;4)-alpha-D-glucan to a new position in an acceptor, which may be glucose or a (1-&gt;4)-alpha-D-glucan.</text>
        <dbReference type="EC" id="2.4.1.25"/>
    </reaction>
</comment>
<evidence type="ECO:0000256" key="6">
    <source>
        <dbReference type="ARBA" id="ARBA00022679"/>
    </source>
</evidence>
<evidence type="ECO:0000256" key="2">
    <source>
        <dbReference type="ARBA" id="ARBA00005684"/>
    </source>
</evidence>
<dbReference type="SUPFAM" id="SSF51445">
    <property type="entry name" value="(Trans)glycosidases"/>
    <property type="match status" value="1"/>
</dbReference>
<accession>A0A9X1QP07</accession>
<dbReference type="RefSeq" id="WP_236117954.1">
    <property type="nucleotide sequence ID" value="NZ_JAKGSI010000001.1"/>
</dbReference>
<dbReference type="EC" id="2.4.1.25" evidence="3 10"/>
<dbReference type="EMBL" id="JAKGSI010000001">
    <property type="protein sequence ID" value="MCF4006181.1"/>
    <property type="molecule type" value="Genomic_DNA"/>
</dbReference>